<dbReference type="RefSeq" id="WP_095348780.1">
    <property type="nucleotide sequence ID" value="NZ_CP184687.1"/>
</dbReference>
<accession>A0A3N6MQQ9</accession>
<reference evidence="4" key="2">
    <citation type="submission" date="2018-05" db="EMBL/GenBank/DDBJ databases">
        <authorList>
            <person name="Duru I."/>
        </authorList>
    </citation>
    <scope>NUCLEOTIDE SEQUENCE [LARGE SCALE GENOMIC DNA]</scope>
</reference>
<evidence type="ECO:0000313" key="3">
    <source>
        <dbReference type="Proteomes" id="UP000215635"/>
    </source>
</evidence>
<gene>
    <name evidence="2" type="ORF">AMHIJAGA_00632</name>
    <name evidence="1" type="ORF">B8W88_11900</name>
</gene>
<sequence>MKFVSRYCLKDLRELNRLTLEQVTDRTTIPLERLKFLESDSTKIEASERQCISKLYNLSMEYIFFGKQADFDRKLNEYLGGTP</sequence>
<dbReference type="EMBL" id="OGTW02000013">
    <property type="protein sequence ID" value="SPS10702.1"/>
    <property type="molecule type" value="Genomic_DNA"/>
</dbReference>
<reference evidence="2" key="3">
    <citation type="submission" date="2018-05" db="EMBL/GenBank/DDBJ databases">
        <authorList>
            <person name="Lanie J.A."/>
            <person name="Ng W.-L."/>
            <person name="Kazmierczak K.M."/>
            <person name="Andrzejewski T.M."/>
            <person name="Davidsen T.M."/>
            <person name="Wayne K.J."/>
            <person name="Tettelin H."/>
            <person name="Glass J.I."/>
            <person name="Rusch D."/>
            <person name="Podicherti R."/>
            <person name="Tsui H.-C.T."/>
            <person name="Winkler M.E."/>
        </authorList>
    </citation>
    <scope>NUCLEOTIDE SEQUENCE</scope>
    <source>
        <strain evidence="2">Lactococcus lactis</strain>
    </source>
</reference>
<dbReference type="AlphaFoldDB" id="A0A3N6MQQ9"/>
<dbReference type="EMBL" id="NCWV01000024">
    <property type="protein sequence ID" value="PAK88003.1"/>
    <property type="molecule type" value="Genomic_DNA"/>
</dbReference>
<protein>
    <submittedName>
        <fullName evidence="1">Transcriptional regulator</fullName>
    </submittedName>
</protein>
<dbReference type="Gene3D" id="1.10.260.40">
    <property type="entry name" value="lambda repressor-like DNA-binding domains"/>
    <property type="match status" value="1"/>
</dbReference>
<dbReference type="GO" id="GO:0003677">
    <property type="term" value="F:DNA binding"/>
    <property type="evidence" value="ECO:0007669"/>
    <property type="project" value="InterPro"/>
</dbReference>
<proteinExistence type="predicted"/>
<dbReference type="InterPro" id="IPR010982">
    <property type="entry name" value="Lambda_DNA-bd_dom_sf"/>
</dbReference>
<evidence type="ECO:0000313" key="2">
    <source>
        <dbReference type="EMBL" id="SPS10702.1"/>
    </source>
</evidence>
<dbReference type="SUPFAM" id="SSF47413">
    <property type="entry name" value="lambda repressor-like DNA-binding domains"/>
    <property type="match status" value="1"/>
</dbReference>
<organism evidence="2 4">
    <name type="scientific">Lactococcus lactis</name>
    <dbReference type="NCBI Taxonomy" id="1358"/>
    <lineage>
        <taxon>Bacteria</taxon>
        <taxon>Bacillati</taxon>
        <taxon>Bacillota</taxon>
        <taxon>Bacilli</taxon>
        <taxon>Lactobacillales</taxon>
        <taxon>Streptococcaceae</taxon>
        <taxon>Lactococcus</taxon>
    </lineage>
</organism>
<dbReference type="Proteomes" id="UP000215635">
    <property type="component" value="Unassembled WGS sequence"/>
</dbReference>
<evidence type="ECO:0000313" key="1">
    <source>
        <dbReference type="EMBL" id="PAK88003.1"/>
    </source>
</evidence>
<name>A0A3N6MQQ9_9LACT</name>
<reference evidence="1 3" key="1">
    <citation type="submission" date="2017-04" db="EMBL/GenBank/DDBJ databases">
        <title>Kefir bacterial isolates.</title>
        <authorList>
            <person name="Kim Y."/>
            <person name="Blasche S."/>
            <person name="Patil K.R."/>
        </authorList>
    </citation>
    <scope>NUCLEOTIDE SEQUENCE [LARGE SCALE GENOMIC DNA]</scope>
    <source>
        <strain evidence="1 3">OG2</strain>
    </source>
</reference>
<dbReference type="Proteomes" id="UP000279235">
    <property type="component" value="Unassembled WGS sequence"/>
</dbReference>
<evidence type="ECO:0000313" key="4">
    <source>
        <dbReference type="Proteomes" id="UP000279235"/>
    </source>
</evidence>